<dbReference type="AlphaFoldDB" id="R0LDR8"/>
<accession>R0LDR8</accession>
<organism evidence="1 2">
    <name type="scientific">Anas platyrhynchos</name>
    <name type="common">Mallard</name>
    <name type="synonym">Anas boschas</name>
    <dbReference type="NCBI Taxonomy" id="8839"/>
    <lineage>
        <taxon>Eukaryota</taxon>
        <taxon>Metazoa</taxon>
        <taxon>Chordata</taxon>
        <taxon>Craniata</taxon>
        <taxon>Vertebrata</taxon>
        <taxon>Euteleostomi</taxon>
        <taxon>Archelosauria</taxon>
        <taxon>Archosauria</taxon>
        <taxon>Dinosauria</taxon>
        <taxon>Saurischia</taxon>
        <taxon>Theropoda</taxon>
        <taxon>Coelurosauria</taxon>
        <taxon>Aves</taxon>
        <taxon>Neognathae</taxon>
        <taxon>Galloanserae</taxon>
        <taxon>Anseriformes</taxon>
        <taxon>Anatidae</taxon>
        <taxon>Anatinae</taxon>
        <taxon>Anas</taxon>
    </lineage>
</organism>
<sequence>MVDEDSQQVRIGLPVLQIAGLCQSAPAEDLAGEALRCPMEGEGLGTGATAPLDVSTSPAKRNSPIAVRPEPTHNILRNYFCGGIKWPGIWDICRKQDTLCGSPHNSAGLTLPVAEATAWDCFSVVQGEGRVLKAEHRHIVPSLKLFCAMKESAGSFLWFKEREGQEPDRCPSVTVTQLLKVTNRSAATRSQGILGGKCLKAVKQGQADNLSTQNTETAALLWNRTGLSPPSSKSTTARRVTHSCSLGSQCPWALVTPWMSIGPEPMKSALPGNVLLRSFIRLPSFTSCTREALTPLDKEHVSLPAHTCTRFVCMLSGIYDDGAALYISATGAISVPARNCSYITLYHRDCFVEDGLLADNGRLCDGLVCPMRKGMTWSPKESGKEKGVDMRNCRSKQDPDLKPMQDVLVMLISFCETLDETEAFPFFHNKVTEKRVVRTGQNGVDSTTRVCWLEVRATPGTLSKETESRGCAMSTCKMSLDCIAVLLQKHPLVSGTEAKQPVAFGSRFLVMATHATTFVDVRKLLGLNRQ</sequence>
<dbReference type="Proteomes" id="UP000296049">
    <property type="component" value="Unassembled WGS sequence"/>
</dbReference>
<evidence type="ECO:0000313" key="2">
    <source>
        <dbReference type="Proteomes" id="UP000296049"/>
    </source>
</evidence>
<name>R0LDR8_ANAPL</name>
<dbReference type="EMBL" id="KB743289">
    <property type="protein sequence ID" value="EOA99689.1"/>
    <property type="molecule type" value="Genomic_DNA"/>
</dbReference>
<protein>
    <submittedName>
        <fullName evidence="1">Uncharacterized protein</fullName>
    </submittedName>
</protein>
<proteinExistence type="predicted"/>
<evidence type="ECO:0000313" key="1">
    <source>
        <dbReference type="EMBL" id="EOA99689.1"/>
    </source>
</evidence>
<reference evidence="2" key="1">
    <citation type="journal article" date="2013" name="Nat. Genet.">
        <title>The duck genome and transcriptome provide insight into an avian influenza virus reservoir species.</title>
        <authorList>
            <person name="Huang Y."/>
            <person name="Li Y."/>
            <person name="Burt D.W."/>
            <person name="Chen H."/>
            <person name="Zhang Y."/>
            <person name="Qian W."/>
            <person name="Kim H."/>
            <person name="Gan S."/>
            <person name="Zhao Y."/>
            <person name="Li J."/>
            <person name="Yi K."/>
            <person name="Feng H."/>
            <person name="Zhu P."/>
            <person name="Li B."/>
            <person name="Liu Q."/>
            <person name="Fairley S."/>
            <person name="Magor K.E."/>
            <person name="Du Z."/>
            <person name="Hu X."/>
            <person name="Goodman L."/>
            <person name="Tafer H."/>
            <person name="Vignal A."/>
            <person name="Lee T."/>
            <person name="Kim K.W."/>
            <person name="Sheng Z."/>
            <person name="An Y."/>
            <person name="Searle S."/>
            <person name="Herrero J."/>
            <person name="Groenen M.A."/>
            <person name="Crooijmans R.P."/>
            <person name="Faraut T."/>
            <person name="Cai Q."/>
            <person name="Webster R.G."/>
            <person name="Aldridge J.R."/>
            <person name="Warren W.C."/>
            <person name="Bartschat S."/>
            <person name="Kehr S."/>
            <person name="Marz M."/>
            <person name="Stadler P.F."/>
            <person name="Smith J."/>
            <person name="Kraus R.H."/>
            <person name="Zhao Y."/>
            <person name="Ren L."/>
            <person name="Fei J."/>
            <person name="Morisson M."/>
            <person name="Kaiser P."/>
            <person name="Griffin D.K."/>
            <person name="Rao M."/>
            <person name="Pitel F."/>
            <person name="Wang J."/>
            <person name="Li N."/>
        </authorList>
    </citation>
    <scope>NUCLEOTIDE SEQUENCE [LARGE SCALE GENOMIC DNA]</scope>
</reference>
<keyword evidence="2" id="KW-1185">Reference proteome</keyword>
<gene>
    <name evidence="1" type="ORF">Anapl_16612</name>
</gene>